<evidence type="ECO:0000313" key="2">
    <source>
        <dbReference type="Proteomes" id="UP000784294"/>
    </source>
</evidence>
<evidence type="ECO:0000313" key="1">
    <source>
        <dbReference type="EMBL" id="VEL12475.1"/>
    </source>
</evidence>
<dbReference type="AlphaFoldDB" id="A0A448WIJ8"/>
<reference evidence="1" key="1">
    <citation type="submission" date="2018-11" db="EMBL/GenBank/DDBJ databases">
        <authorList>
            <consortium name="Pathogen Informatics"/>
        </authorList>
    </citation>
    <scope>NUCLEOTIDE SEQUENCE</scope>
</reference>
<protein>
    <submittedName>
        <fullName evidence="1">Uncharacterized protein</fullName>
    </submittedName>
</protein>
<dbReference type="EMBL" id="CAAALY010014862">
    <property type="protein sequence ID" value="VEL12475.1"/>
    <property type="molecule type" value="Genomic_DNA"/>
</dbReference>
<comment type="caution">
    <text evidence="1">The sequence shown here is derived from an EMBL/GenBank/DDBJ whole genome shotgun (WGS) entry which is preliminary data.</text>
</comment>
<sequence>MVREYWFLALAMSATSRTKAQHGVIGVCRTMKRGLLYTLLTDKSSRQPSFGIWYSQSPETLAAIDFNSVKSTLRADNIQKKLRILQALRWVGC</sequence>
<keyword evidence="2" id="KW-1185">Reference proteome</keyword>
<gene>
    <name evidence="1" type="ORF">PXEA_LOCUS5915</name>
</gene>
<accession>A0A448WIJ8</accession>
<proteinExistence type="predicted"/>
<dbReference type="Proteomes" id="UP000784294">
    <property type="component" value="Unassembled WGS sequence"/>
</dbReference>
<organism evidence="1 2">
    <name type="scientific">Protopolystoma xenopodis</name>
    <dbReference type="NCBI Taxonomy" id="117903"/>
    <lineage>
        <taxon>Eukaryota</taxon>
        <taxon>Metazoa</taxon>
        <taxon>Spiralia</taxon>
        <taxon>Lophotrochozoa</taxon>
        <taxon>Platyhelminthes</taxon>
        <taxon>Monogenea</taxon>
        <taxon>Polyopisthocotylea</taxon>
        <taxon>Polystomatidea</taxon>
        <taxon>Polystomatidae</taxon>
        <taxon>Protopolystoma</taxon>
    </lineage>
</organism>
<name>A0A448WIJ8_9PLAT</name>